<evidence type="ECO:0000313" key="5">
    <source>
        <dbReference type="EMBL" id="CAB4816395.1"/>
    </source>
</evidence>
<dbReference type="CDD" id="cd02910">
    <property type="entry name" value="cupin_Yhhw_N"/>
    <property type="match status" value="1"/>
</dbReference>
<dbReference type="EMBL" id="CAFBMT010000026">
    <property type="protein sequence ID" value="CAB4953155.1"/>
    <property type="molecule type" value="Genomic_DNA"/>
</dbReference>
<comment type="similarity">
    <text evidence="1">Belongs to the pirin family.</text>
</comment>
<accession>A0A6J7C8D7</accession>
<reference evidence="6" key="1">
    <citation type="submission" date="2020-05" db="EMBL/GenBank/DDBJ databases">
        <authorList>
            <person name="Chiriac C."/>
            <person name="Salcher M."/>
            <person name="Ghai R."/>
            <person name="Kavagutti S V."/>
        </authorList>
    </citation>
    <scope>NUCLEOTIDE SEQUENCE</scope>
</reference>
<evidence type="ECO:0000256" key="1">
    <source>
        <dbReference type="ARBA" id="ARBA00008416"/>
    </source>
</evidence>
<evidence type="ECO:0000313" key="3">
    <source>
        <dbReference type="EMBL" id="CAB4364553.1"/>
    </source>
</evidence>
<proteinExistence type="inferred from homology"/>
<dbReference type="PANTHER" id="PTHR43212:SF3">
    <property type="entry name" value="QUERCETIN 2,3-DIOXYGENASE"/>
    <property type="match status" value="1"/>
</dbReference>
<dbReference type="EMBL" id="CAESGF010000015">
    <property type="protein sequence ID" value="CAB4364553.1"/>
    <property type="molecule type" value="Genomic_DNA"/>
</dbReference>
<gene>
    <name evidence="4" type="ORF">UFOPK2656_02373</name>
    <name evidence="5" type="ORF">UFOPK3099_01103</name>
    <name evidence="6" type="ORF">UFOPK3267_03093</name>
    <name evidence="7" type="ORF">UFOPK3651_02992</name>
    <name evidence="8" type="ORF">UFOPK3931_01120</name>
    <name evidence="3" type="ORF">UFOPK4189_02312</name>
</gene>
<dbReference type="InterPro" id="IPR012093">
    <property type="entry name" value="Pirin"/>
</dbReference>
<evidence type="ECO:0000313" key="6">
    <source>
        <dbReference type="EMBL" id="CAB4853561.1"/>
    </source>
</evidence>
<dbReference type="AlphaFoldDB" id="A0A6J7C8D7"/>
<sequence length="240" mass="25808">MRTLTIQRADERFVTDAGWLYSLHNFNFGRHYHDNNQGHGLLLVSNDDVVAPGHGFGTHGHSDMEIVTWVLSGRLEHHDSEGNHSVLYPGLGQRMSAGAGIRHSEMNASPDEAVHFVQMWLSPDTNGVQPSYEQHDFNDQLSAGGLVAIASGQGHEGALSLQQKGAALWAVRLKAAETVAISASPHVHVFVALGSGALVGVCELDTGDAVRLTYRREGHGDGLSFVAGMEGAELLIWATD</sequence>
<dbReference type="SUPFAM" id="SSF51182">
    <property type="entry name" value="RmlC-like cupins"/>
    <property type="match status" value="1"/>
</dbReference>
<dbReference type="InterPro" id="IPR014710">
    <property type="entry name" value="RmlC-like_jellyroll"/>
</dbReference>
<dbReference type="InterPro" id="IPR011051">
    <property type="entry name" value="RmlC_Cupin_sf"/>
</dbReference>
<dbReference type="Pfam" id="PF02678">
    <property type="entry name" value="Pirin"/>
    <property type="match status" value="1"/>
</dbReference>
<dbReference type="Gene3D" id="2.60.120.10">
    <property type="entry name" value="Jelly Rolls"/>
    <property type="match status" value="2"/>
</dbReference>
<name>A0A6J7C8D7_9ZZZZ</name>
<organism evidence="6">
    <name type="scientific">freshwater metagenome</name>
    <dbReference type="NCBI Taxonomy" id="449393"/>
    <lineage>
        <taxon>unclassified sequences</taxon>
        <taxon>metagenomes</taxon>
        <taxon>ecological metagenomes</taxon>
    </lineage>
</organism>
<dbReference type="EMBL" id="CAFBOL010000022">
    <property type="protein sequence ID" value="CAB4985676.1"/>
    <property type="molecule type" value="Genomic_DNA"/>
</dbReference>
<dbReference type="InterPro" id="IPR003829">
    <property type="entry name" value="Pirin_N_dom"/>
</dbReference>
<dbReference type="PANTHER" id="PTHR43212">
    <property type="entry name" value="QUERCETIN 2,3-DIOXYGENASE"/>
    <property type="match status" value="1"/>
</dbReference>
<evidence type="ECO:0000313" key="8">
    <source>
        <dbReference type="EMBL" id="CAB4985676.1"/>
    </source>
</evidence>
<dbReference type="EMBL" id="CAFAAV010000069">
    <property type="protein sequence ID" value="CAB4816395.1"/>
    <property type="molecule type" value="Genomic_DNA"/>
</dbReference>
<feature type="domain" description="Pirin N-terminal" evidence="2">
    <location>
        <begin position="14"/>
        <end position="121"/>
    </location>
</feature>
<dbReference type="EMBL" id="CAEZYF010000016">
    <property type="protein sequence ID" value="CAB4734456.1"/>
    <property type="molecule type" value="Genomic_DNA"/>
</dbReference>
<evidence type="ECO:0000259" key="2">
    <source>
        <dbReference type="Pfam" id="PF02678"/>
    </source>
</evidence>
<evidence type="ECO:0000313" key="4">
    <source>
        <dbReference type="EMBL" id="CAB4734456.1"/>
    </source>
</evidence>
<evidence type="ECO:0000313" key="7">
    <source>
        <dbReference type="EMBL" id="CAB4953155.1"/>
    </source>
</evidence>
<protein>
    <submittedName>
        <fullName evidence="6">Unannotated protein</fullName>
    </submittedName>
</protein>
<dbReference type="EMBL" id="CAFBIY010000281">
    <property type="protein sequence ID" value="CAB4853561.1"/>
    <property type="molecule type" value="Genomic_DNA"/>
</dbReference>